<keyword evidence="1" id="KW-0812">Transmembrane</keyword>
<dbReference type="AlphaFoldDB" id="A0A1F5AEX7"/>
<dbReference type="PANTHER" id="PTHR31970:SF9">
    <property type="entry name" value="MOLYBDATE TRANSPORTER 2"/>
    <property type="match status" value="1"/>
</dbReference>
<gene>
    <name evidence="2" type="ORF">A2V47_04045</name>
</gene>
<feature type="non-terminal residue" evidence="2">
    <location>
        <position position="350"/>
    </location>
</feature>
<feature type="transmembrane region" description="Helical" evidence="1">
    <location>
        <begin position="197"/>
        <end position="224"/>
    </location>
</feature>
<evidence type="ECO:0000313" key="2">
    <source>
        <dbReference type="EMBL" id="OGD17065.1"/>
    </source>
</evidence>
<sequence>MKIKSFEFNLRELAGSMGDFGTLFPLAIGYIIVCGLNPAGFLVMMGIANIVTGLVYQLPMPIEPMKVLAVVAIAQHWSPSMVYASGFAMGVIWLVFAVTGVISWIARVTPISVIRGIQVALGVLLAIQAFKMISTWWAIGVVSILIVLVLRKNRYAPAAIVLMVLGVIIIFIKGQFQQVNLPSLSLPSLTVFNLKEVWLTLLLAGFAQVPLTVTNATIATSSLIKTYWPEKPVSVRKLSWNQGIMNLILPFFGGMPMCHGAGSLAGQYYFGARTGGTNILEGLIEISMGLFLANSIAGLFAVFPMAIVGAMMFLVGIELIKFARDIRLNQNLIPMAVTVIVSLATNMAYG</sequence>
<reference evidence="2 3" key="1">
    <citation type="journal article" date="2016" name="Nat. Commun.">
        <title>Thousands of microbial genomes shed light on interconnected biogeochemical processes in an aquifer system.</title>
        <authorList>
            <person name="Anantharaman K."/>
            <person name="Brown C.T."/>
            <person name="Hug L.A."/>
            <person name="Sharon I."/>
            <person name="Castelle C.J."/>
            <person name="Probst A.J."/>
            <person name="Thomas B.C."/>
            <person name="Singh A."/>
            <person name="Wilkins M.J."/>
            <person name="Karaoz U."/>
            <person name="Brodie E.L."/>
            <person name="Williams K.H."/>
            <person name="Hubbard S.S."/>
            <person name="Banfield J.F."/>
        </authorList>
    </citation>
    <scope>NUCLEOTIDE SEQUENCE [LARGE SCALE GENOMIC DNA]</scope>
</reference>
<feature type="transmembrane region" description="Helical" evidence="1">
    <location>
        <begin position="80"/>
        <end position="105"/>
    </location>
</feature>
<feature type="transmembrane region" description="Helical" evidence="1">
    <location>
        <begin position="290"/>
        <end position="320"/>
    </location>
</feature>
<protein>
    <recommendedName>
        <fullName evidence="4">Sulfate transporter</fullName>
    </recommendedName>
</protein>
<dbReference type="EMBL" id="MEYH01000019">
    <property type="protein sequence ID" value="OGD17065.1"/>
    <property type="molecule type" value="Genomic_DNA"/>
</dbReference>
<evidence type="ECO:0000256" key="1">
    <source>
        <dbReference type="SAM" id="Phobius"/>
    </source>
</evidence>
<keyword evidence="1" id="KW-1133">Transmembrane helix</keyword>
<evidence type="ECO:0000313" key="3">
    <source>
        <dbReference type="Proteomes" id="UP000177701"/>
    </source>
</evidence>
<comment type="caution">
    <text evidence="2">The sequence shown here is derived from an EMBL/GenBank/DDBJ whole genome shotgun (WGS) entry which is preliminary data.</text>
</comment>
<dbReference type="Pfam" id="PF16983">
    <property type="entry name" value="MFS_MOT1"/>
    <property type="match status" value="2"/>
</dbReference>
<feature type="transmembrane region" description="Helical" evidence="1">
    <location>
        <begin position="332"/>
        <end position="349"/>
    </location>
</feature>
<dbReference type="STRING" id="1797291.A2V47_04045"/>
<dbReference type="PANTHER" id="PTHR31970">
    <property type="match status" value="1"/>
</dbReference>
<name>A0A1F5AEX7_9BACT</name>
<feature type="transmembrane region" description="Helical" evidence="1">
    <location>
        <begin position="117"/>
        <end position="150"/>
    </location>
</feature>
<dbReference type="InterPro" id="IPR031563">
    <property type="entry name" value="MOT1/MOT2"/>
</dbReference>
<evidence type="ECO:0008006" key="4">
    <source>
        <dbReference type="Google" id="ProtNLM"/>
    </source>
</evidence>
<feature type="transmembrane region" description="Helical" evidence="1">
    <location>
        <begin position="12"/>
        <end position="33"/>
    </location>
</feature>
<organism evidence="2 3">
    <name type="scientific">Candidatus Sediminicultor quintus</name>
    <dbReference type="NCBI Taxonomy" id="1797291"/>
    <lineage>
        <taxon>Bacteria</taxon>
        <taxon>Pseudomonadati</taxon>
        <taxon>Atribacterota</taxon>
        <taxon>Candidatus Phoenicimicrobiia</taxon>
        <taxon>Candidatus Pheonicimicrobiales</taxon>
        <taxon>Candidatus Phoenicimicrobiaceae</taxon>
        <taxon>Candidatus Sediminicultor</taxon>
    </lineage>
</organism>
<feature type="transmembrane region" description="Helical" evidence="1">
    <location>
        <begin position="157"/>
        <end position="177"/>
    </location>
</feature>
<feature type="transmembrane region" description="Helical" evidence="1">
    <location>
        <begin position="244"/>
        <end position="270"/>
    </location>
</feature>
<proteinExistence type="predicted"/>
<dbReference type="Proteomes" id="UP000177701">
    <property type="component" value="Unassembled WGS sequence"/>
</dbReference>
<dbReference type="GO" id="GO:0015098">
    <property type="term" value="F:molybdate ion transmembrane transporter activity"/>
    <property type="evidence" value="ECO:0007669"/>
    <property type="project" value="InterPro"/>
</dbReference>
<keyword evidence="1" id="KW-0472">Membrane</keyword>
<accession>A0A1F5AEX7</accession>